<feature type="compositionally biased region" description="Gly residues" evidence="1">
    <location>
        <begin position="142"/>
        <end position="152"/>
    </location>
</feature>
<dbReference type="VEuPathDB" id="FungiDB:SMAC_07963"/>
<accession>A0A8S8ZSP1</accession>
<feature type="compositionally biased region" description="Gly residues" evidence="1">
    <location>
        <begin position="106"/>
        <end position="131"/>
    </location>
</feature>
<sequence>MAPLPVEHPTTSSASGHEYEPYIPTPTLRHVPVSGWVLISLLFGIFLGSYILGQCLTWGNPTLTEKEWRRRREEEMEEAERVKEEQKEEKGRREWERMERLRRGDGLGNNGNGGGNGGGSNGTCGNGGGAGRVERLGVPGMPMGGAHMGGMGASRLSGSTLGKAQGWGAPLGK</sequence>
<evidence type="ECO:0000256" key="1">
    <source>
        <dbReference type="SAM" id="MobiDB-lite"/>
    </source>
</evidence>
<evidence type="ECO:0000256" key="2">
    <source>
        <dbReference type="SAM" id="Phobius"/>
    </source>
</evidence>
<feature type="region of interest" description="Disordered" evidence="1">
    <location>
        <begin position="72"/>
        <end position="173"/>
    </location>
</feature>
<evidence type="ECO:0000313" key="3">
    <source>
        <dbReference type="EMBL" id="KAA8631956.1"/>
    </source>
</evidence>
<dbReference type="Proteomes" id="UP000433876">
    <property type="component" value="Unassembled WGS sequence"/>
</dbReference>
<gene>
    <name evidence="3" type="ORF">SMACR_07963</name>
</gene>
<organism evidence="3 4">
    <name type="scientific">Sordaria macrospora</name>
    <dbReference type="NCBI Taxonomy" id="5147"/>
    <lineage>
        <taxon>Eukaryota</taxon>
        <taxon>Fungi</taxon>
        <taxon>Dikarya</taxon>
        <taxon>Ascomycota</taxon>
        <taxon>Pezizomycotina</taxon>
        <taxon>Sordariomycetes</taxon>
        <taxon>Sordariomycetidae</taxon>
        <taxon>Sordariales</taxon>
        <taxon>Sordariaceae</taxon>
        <taxon>Sordaria</taxon>
    </lineage>
</organism>
<evidence type="ECO:0000313" key="4">
    <source>
        <dbReference type="Proteomes" id="UP000433876"/>
    </source>
</evidence>
<reference evidence="3 4" key="1">
    <citation type="submission" date="2017-07" db="EMBL/GenBank/DDBJ databases">
        <title>Genome sequence of the Sordaria macrospora wild type strain R19027.</title>
        <authorList>
            <person name="Nowrousian M."/>
            <person name="Teichert I."/>
            <person name="Kueck U."/>
        </authorList>
    </citation>
    <scope>NUCLEOTIDE SEQUENCE [LARGE SCALE GENOMIC DNA]</scope>
    <source>
        <strain evidence="3 4">R19027</strain>
        <tissue evidence="3">Mycelium</tissue>
    </source>
</reference>
<dbReference type="AlphaFoldDB" id="A0A8S8ZSP1"/>
<protein>
    <submittedName>
        <fullName evidence="3">Uncharacterized protein</fullName>
    </submittedName>
</protein>
<comment type="caution">
    <text evidence="3">The sequence shown here is derived from an EMBL/GenBank/DDBJ whole genome shotgun (WGS) entry which is preliminary data.</text>
</comment>
<feature type="compositionally biased region" description="Basic and acidic residues" evidence="1">
    <location>
        <begin position="72"/>
        <end position="105"/>
    </location>
</feature>
<keyword evidence="2" id="KW-1133">Transmembrane helix</keyword>
<feature type="transmembrane region" description="Helical" evidence="2">
    <location>
        <begin position="33"/>
        <end position="53"/>
    </location>
</feature>
<dbReference type="EMBL" id="NMPR01000065">
    <property type="protein sequence ID" value="KAA8631956.1"/>
    <property type="molecule type" value="Genomic_DNA"/>
</dbReference>
<proteinExistence type="predicted"/>
<keyword evidence="2" id="KW-0812">Transmembrane</keyword>
<keyword evidence="2" id="KW-0472">Membrane</keyword>
<name>A0A8S8ZSP1_SORMA</name>